<feature type="region of interest" description="Disordered" evidence="1">
    <location>
        <begin position="1"/>
        <end position="102"/>
    </location>
</feature>
<evidence type="ECO:0000313" key="2">
    <source>
        <dbReference type="EMBL" id="CAI9178601.1"/>
    </source>
</evidence>
<dbReference type="Proteomes" id="UP001176941">
    <property type="component" value="Chromosome 8"/>
</dbReference>
<evidence type="ECO:0000256" key="1">
    <source>
        <dbReference type="SAM" id="MobiDB-lite"/>
    </source>
</evidence>
<sequence length="102" mass="10311">MARLSLTSRSYRRTPGSRSPGSGGLAGSLLPSATASGSGPAAGEHREPGEGGSRSRVGGLPNTAAPTAPRALPGYPHGFPRLVGDLRWSPSRPSQLNSAPPD</sequence>
<evidence type="ECO:0000313" key="3">
    <source>
        <dbReference type="Proteomes" id="UP001176941"/>
    </source>
</evidence>
<feature type="compositionally biased region" description="Low complexity" evidence="1">
    <location>
        <begin position="27"/>
        <end position="42"/>
    </location>
</feature>
<keyword evidence="3" id="KW-1185">Reference proteome</keyword>
<feature type="compositionally biased region" description="Low complexity" evidence="1">
    <location>
        <begin position="1"/>
        <end position="20"/>
    </location>
</feature>
<reference evidence="2" key="1">
    <citation type="submission" date="2023-04" db="EMBL/GenBank/DDBJ databases">
        <authorList>
            <consortium name="ELIXIR-Norway"/>
        </authorList>
    </citation>
    <scope>NUCLEOTIDE SEQUENCE [LARGE SCALE GENOMIC DNA]</scope>
</reference>
<proteinExistence type="predicted"/>
<protein>
    <submittedName>
        <fullName evidence="2">Uncharacterized protein</fullName>
    </submittedName>
</protein>
<accession>A0ABN9A0R6</accession>
<gene>
    <name evidence="2" type="ORF">MRATA1EN1_LOCUS27563</name>
</gene>
<feature type="compositionally biased region" description="Polar residues" evidence="1">
    <location>
        <begin position="91"/>
        <end position="102"/>
    </location>
</feature>
<dbReference type="EMBL" id="OX459944">
    <property type="protein sequence ID" value="CAI9178601.1"/>
    <property type="molecule type" value="Genomic_DNA"/>
</dbReference>
<organism evidence="2 3">
    <name type="scientific">Rangifer tarandus platyrhynchus</name>
    <name type="common">Svalbard reindeer</name>
    <dbReference type="NCBI Taxonomy" id="3082113"/>
    <lineage>
        <taxon>Eukaryota</taxon>
        <taxon>Metazoa</taxon>
        <taxon>Chordata</taxon>
        <taxon>Craniata</taxon>
        <taxon>Vertebrata</taxon>
        <taxon>Euteleostomi</taxon>
        <taxon>Mammalia</taxon>
        <taxon>Eutheria</taxon>
        <taxon>Laurasiatheria</taxon>
        <taxon>Artiodactyla</taxon>
        <taxon>Ruminantia</taxon>
        <taxon>Pecora</taxon>
        <taxon>Cervidae</taxon>
        <taxon>Odocoileinae</taxon>
        <taxon>Rangifer</taxon>
    </lineage>
</organism>
<name>A0ABN9A0R6_RANTA</name>